<feature type="chain" id="PRO_5022054981" evidence="3">
    <location>
        <begin position="21"/>
        <end position="438"/>
    </location>
</feature>
<name>A0A562J276_9GAMM</name>
<feature type="signal peptide" evidence="3">
    <location>
        <begin position="1"/>
        <end position="20"/>
    </location>
</feature>
<evidence type="ECO:0000256" key="1">
    <source>
        <dbReference type="ARBA" id="ARBA00004196"/>
    </source>
</evidence>
<keyword evidence="6" id="KW-1185">Reference proteome</keyword>
<dbReference type="Pfam" id="PF09375">
    <property type="entry name" value="Peptidase_M75"/>
    <property type="match status" value="1"/>
</dbReference>
<dbReference type="CDD" id="cd14657">
    <property type="entry name" value="Imelysin_IrpA-like"/>
    <property type="match status" value="1"/>
</dbReference>
<accession>A0A562J276</accession>
<reference evidence="5 6" key="1">
    <citation type="submission" date="2019-07" db="EMBL/GenBank/DDBJ databases">
        <title>Genomic Encyclopedia of Type Strains, Phase I: the one thousand microbial genomes (KMG-I) project.</title>
        <authorList>
            <person name="Kyrpides N."/>
        </authorList>
    </citation>
    <scope>NUCLEOTIDE SEQUENCE [LARGE SCALE GENOMIC DNA]</scope>
    <source>
        <strain evidence="5 6">DSM 375</strain>
    </source>
</reference>
<comment type="subcellular location">
    <subcellularLocation>
        <location evidence="1">Cell envelope</location>
    </subcellularLocation>
</comment>
<dbReference type="RefSeq" id="WP_144569922.1">
    <property type="nucleotide sequence ID" value="NZ_VLKG01000001.1"/>
</dbReference>
<keyword evidence="2 3" id="KW-0732">Signal</keyword>
<comment type="caution">
    <text evidence="5">The sequence shown here is derived from an EMBL/GenBank/DDBJ whole genome shotgun (WGS) entry which is preliminary data.</text>
</comment>
<proteinExistence type="predicted"/>
<dbReference type="InterPro" id="IPR038352">
    <property type="entry name" value="Imelysin_sf"/>
</dbReference>
<dbReference type="EMBL" id="VLKG01000001">
    <property type="protein sequence ID" value="TWH77237.1"/>
    <property type="molecule type" value="Genomic_DNA"/>
</dbReference>
<dbReference type="InterPro" id="IPR018976">
    <property type="entry name" value="Imelysin-like"/>
</dbReference>
<dbReference type="AlphaFoldDB" id="A0A562J276"/>
<evidence type="ECO:0000259" key="4">
    <source>
        <dbReference type="Pfam" id="PF09375"/>
    </source>
</evidence>
<evidence type="ECO:0000313" key="6">
    <source>
        <dbReference type="Proteomes" id="UP000319627"/>
    </source>
</evidence>
<dbReference type="Proteomes" id="UP000319627">
    <property type="component" value="Unassembled WGS sequence"/>
</dbReference>
<organism evidence="5 6">
    <name type="scientific">Azomonas agilis</name>
    <dbReference type="NCBI Taxonomy" id="116849"/>
    <lineage>
        <taxon>Bacteria</taxon>
        <taxon>Pseudomonadati</taxon>
        <taxon>Pseudomonadota</taxon>
        <taxon>Gammaproteobacteria</taxon>
        <taxon>Pseudomonadales</taxon>
        <taxon>Pseudomonadaceae</taxon>
        <taxon>Azomonas</taxon>
    </lineage>
</organism>
<gene>
    <name evidence="5" type="ORF">LX59_00142</name>
</gene>
<dbReference type="Gene3D" id="1.20.1420.20">
    <property type="entry name" value="M75 peptidase, HXXE motif"/>
    <property type="match status" value="1"/>
</dbReference>
<dbReference type="OrthoDB" id="9764688at2"/>
<feature type="domain" description="Imelysin-like" evidence="4">
    <location>
        <begin position="67"/>
        <end position="415"/>
    </location>
</feature>
<dbReference type="PROSITE" id="PS51257">
    <property type="entry name" value="PROKAR_LIPOPROTEIN"/>
    <property type="match status" value="1"/>
</dbReference>
<evidence type="ECO:0000256" key="3">
    <source>
        <dbReference type="SAM" id="SignalP"/>
    </source>
</evidence>
<evidence type="ECO:0000256" key="2">
    <source>
        <dbReference type="ARBA" id="ARBA00022729"/>
    </source>
</evidence>
<dbReference type="GO" id="GO:0030313">
    <property type="term" value="C:cell envelope"/>
    <property type="evidence" value="ECO:0007669"/>
    <property type="project" value="UniProtKB-SubCell"/>
</dbReference>
<sequence>MLRASYWAFASLLAVVVSLAGCDERHAPDSDTPKPQAGPALRPAQLKVSEAAARAVVEHYADLGFAVFTDAHQAALQLQTAVRTLLATPTSEHLQATKNAWIAARVPYMQTEVFRFSSPVVNEWERQVNAWPINAEVIDYVARDAKRPNNARTSIIANPIINLGEERIEFHQITASSLSSLNELAGPDLPIITGYHALEFLLWGEEPAKKNGAGQRPATDYAEKGCTNGHCDRRRAYLEAVTELLVTDLADLAAQWQPEVSDNYRAALLLDTTFNGIRKILVGMGSLSLDGLATERMQIALDTNAPEAEHDRFSDNTHNALFYNAKGIRNVYLGTYQRLNGSLLSGASLANLVQSVEPDINTSLQKDLADTETKMQALVDSANQGILFDQLIAPHNSAGQTKVRDAITALVKQSVTIEQVANSLGIEDLTSETADRLQ</sequence>
<protein>
    <submittedName>
        <fullName evidence="5">Putative iron-regulated protein</fullName>
    </submittedName>
</protein>
<evidence type="ECO:0000313" key="5">
    <source>
        <dbReference type="EMBL" id="TWH77237.1"/>
    </source>
</evidence>